<dbReference type="STRING" id="391587.KAOT1_12377"/>
<dbReference type="EMBL" id="ABIB01000001">
    <property type="protein sequence ID" value="EDP98011.1"/>
    <property type="molecule type" value="Genomic_DNA"/>
</dbReference>
<sequence>MGETKEVFHIIKYEVDDNNKRSITFHVTNQEGEKTRIYLDLESNFITFYHTKDGKYKKSYRHKFKINYVKIRKENEKKN</sequence>
<evidence type="ECO:0000313" key="1">
    <source>
        <dbReference type="EMBL" id="EDP98011.1"/>
    </source>
</evidence>
<organism evidence="1 2">
    <name type="scientific">Kordia algicida OT-1</name>
    <dbReference type="NCBI Taxonomy" id="391587"/>
    <lineage>
        <taxon>Bacteria</taxon>
        <taxon>Pseudomonadati</taxon>
        <taxon>Bacteroidota</taxon>
        <taxon>Flavobacteriia</taxon>
        <taxon>Flavobacteriales</taxon>
        <taxon>Flavobacteriaceae</taxon>
        <taxon>Kordia</taxon>
    </lineage>
</organism>
<keyword evidence="2" id="KW-1185">Reference proteome</keyword>
<name>A9DJ20_9FLAO</name>
<dbReference type="AlphaFoldDB" id="A9DJ20"/>
<gene>
    <name evidence="1" type="ORF">KAOT1_12377</name>
</gene>
<proteinExistence type="predicted"/>
<dbReference type="HOGENOM" id="CLU_2601426_0_0_10"/>
<reference evidence="1 2" key="1">
    <citation type="journal article" date="2011" name="J. Bacteriol.">
        <title>Genome sequence of the algicidal bacterium Kordia algicida OT-1.</title>
        <authorList>
            <person name="Lee H.S."/>
            <person name="Kang S.G."/>
            <person name="Kwon K.K."/>
            <person name="Lee J.H."/>
            <person name="Kim S.J."/>
        </authorList>
    </citation>
    <scope>NUCLEOTIDE SEQUENCE [LARGE SCALE GENOMIC DNA]</scope>
    <source>
        <strain evidence="1 2">OT-1</strain>
    </source>
</reference>
<accession>A9DJ20</accession>
<comment type="caution">
    <text evidence="1">The sequence shown here is derived from an EMBL/GenBank/DDBJ whole genome shotgun (WGS) entry which is preliminary data.</text>
</comment>
<dbReference type="Proteomes" id="UP000002945">
    <property type="component" value="Unassembled WGS sequence"/>
</dbReference>
<protein>
    <submittedName>
        <fullName evidence="1">Uncharacterized protein</fullName>
    </submittedName>
</protein>
<evidence type="ECO:0000313" key="2">
    <source>
        <dbReference type="Proteomes" id="UP000002945"/>
    </source>
</evidence>